<evidence type="ECO:0008006" key="3">
    <source>
        <dbReference type="Google" id="ProtNLM"/>
    </source>
</evidence>
<reference evidence="1 2" key="1">
    <citation type="journal article" date="2015" name="Nature">
        <title>rRNA introns, odd ribosomes, and small enigmatic genomes across a large radiation of phyla.</title>
        <authorList>
            <person name="Brown C.T."/>
            <person name="Hug L.A."/>
            <person name="Thomas B.C."/>
            <person name="Sharon I."/>
            <person name="Castelle C.J."/>
            <person name="Singh A."/>
            <person name="Wilkins M.J."/>
            <person name="Williams K.H."/>
            <person name="Banfield J.F."/>
        </authorList>
    </citation>
    <scope>NUCLEOTIDE SEQUENCE [LARGE SCALE GENOMIC DNA]</scope>
</reference>
<proteinExistence type="predicted"/>
<dbReference type="Proteomes" id="UP000034445">
    <property type="component" value="Unassembled WGS sequence"/>
</dbReference>
<sequence>MWARWDGNTGGYYDANILDVGLDSSSGGNPYVFSGQAPTTTRVILSGEPHAEFTYQTVSSTTTLEEMTIPTHAGVTIHHGDELWTILIPHVGYANFSVGATGHTPQFQICEGECNPIQPSLTPVIIIPGILGSAQHNGEWLIDPITHTYDNLIDTLAVNGYEKEKNLFTFPYDWHKSNIDTAVLLKQKIDAVKAICNCNKVDLVAHSMGGLVARWYIQSPNYDHDVRKIIFLGTPHLGAPEDYLMWEGGQLAATSVTNNIENVIIQHEALRAGYQNAFDYIQQTPIFSVRELLPIYNYLENTGSYSAARPDYPSQYPRNFFLENINAHTSDLLSLGIQVSNFVGELTGSTTVERIKVIPPGSIFSAGQWPDGYPENFGNLFTDEGLRLGLGDGRVPISSASYLNQNLITFEADHSKLVTAAEGDIFKSLTGTNADQLITGKNVTNLKMLLFEIRSPADIVIVAPDGKRAGKDFLTGQEFSEIPDAFYSGFQTDNEFVTIPNPLDGEYKIITQGTGLGGEYTLATGVITDSTSTEIFFSGQTLPNLITEHDVNVDTSNPGETEIVPADQTPPIISIIQPATTTYIHSDFMPVNITFVDDTGVATSGVIFDTTPISASSTVDLFFRSLGAHTLVASATDLVNNATTSTTTIQVIATYDSTVSDINRAFNLGWILKKDVKKELLNKLAKVITLEKKIDTILVSTKPKVEKKVERLEKKIDKVLLRALVKDVQQAYTKGKINNRAYQMLTADFNWLIGQ</sequence>
<dbReference type="AlphaFoldDB" id="A0A0G1XHI5"/>
<dbReference type="Pfam" id="PF02450">
    <property type="entry name" value="LCAT"/>
    <property type="match status" value="1"/>
</dbReference>
<gene>
    <name evidence="1" type="ORF">UY74_C0043G0019</name>
</gene>
<dbReference type="EMBL" id="LCRF01000043">
    <property type="protein sequence ID" value="KKW30375.1"/>
    <property type="molecule type" value="Genomic_DNA"/>
</dbReference>
<dbReference type="InterPro" id="IPR003386">
    <property type="entry name" value="LACT/PDAT_acylTrfase"/>
</dbReference>
<dbReference type="InterPro" id="IPR029058">
    <property type="entry name" value="AB_hydrolase_fold"/>
</dbReference>
<dbReference type="GO" id="GO:0006629">
    <property type="term" value="P:lipid metabolic process"/>
    <property type="evidence" value="ECO:0007669"/>
    <property type="project" value="InterPro"/>
</dbReference>
<accession>A0A0G1XHI5</accession>
<name>A0A0G1XHI5_9BACT</name>
<dbReference type="GO" id="GO:0008374">
    <property type="term" value="F:O-acyltransferase activity"/>
    <property type="evidence" value="ECO:0007669"/>
    <property type="project" value="InterPro"/>
</dbReference>
<dbReference type="PANTHER" id="PTHR11440">
    <property type="entry name" value="LECITHIN-CHOLESTEROL ACYLTRANSFERASE-RELATED"/>
    <property type="match status" value="1"/>
</dbReference>
<evidence type="ECO:0000313" key="2">
    <source>
        <dbReference type="Proteomes" id="UP000034445"/>
    </source>
</evidence>
<organism evidence="1 2">
    <name type="scientific">Candidatus Kaiserbacteria bacterium GW2011_GWC2_52_8b</name>
    <dbReference type="NCBI Taxonomy" id="1618676"/>
    <lineage>
        <taxon>Bacteria</taxon>
        <taxon>Candidatus Kaiseribacteriota</taxon>
    </lineage>
</organism>
<protein>
    <recommendedName>
        <fullName evidence="3">PGAP1 family protein</fullName>
    </recommendedName>
</protein>
<evidence type="ECO:0000313" key="1">
    <source>
        <dbReference type="EMBL" id="KKW30375.1"/>
    </source>
</evidence>
<dbReference type="Gene3D" id="3.40.50.1820">
    <property type="entry name" value="alpha/beta hydrolase"/>
    <property type="match status" value="1"/>
</dbReference>
<dbReference type="SUPFAM" id="SSF53474">
    <property type="entry name" value="alpha/beta-Hydrolases"/>
    <property type="match status" value="1"/>
</dbReference>
<comment type="caution">
    <text evidence="1">The sequence shown here is derived from an EMBL/GenBank/DDBJ whole genome shotgun (WGS) entry which is preliminary data.</text>
</comment>